<proteinExistence type="predicted"/>
<organism evidence="1 2">
    <name type="scientific">Hevea brasiliensis</name>
    <name type="common">Para rubber tree</name>
    <name type="synonym">Siphonia brasiliensis</name>
    <dbReference type="NCBI Taxonomy" id="3981"/>
    <lineage>
        <taxon>Eukaryota</taxon>
        <taxon>Viridiplantae</taxon>
        <taxon>Streptophyta</taxon>
        <taxon>Embryophyta</taxon>
        <taxon>Tracheophyta</taxon>
        <taxon>Spermatophyta</taxon>
        <taxon>Magnoliopsida</taxon>
        <taxon>eudicotyledons</taxon>
        <taxon>Gunneridae</taxon>
        <taxon>Pentapetalae</taxon>
        <taxon>rosids</taxon>
        <taxon>fabids</taxon>
        <taxon>Malpighiales</taxon>
        <taxon>Euphorbiaceae</taxon>
        <taxon>Crotonoideae</taxon>
        <taxon>Micrandreae</taxon>
        <taxon>Hevea</taxon>
    </lineage>
</organism>
<sequence length="298" mass="34195">MWRESPPATCQFWSDLETAAMNAIKDPGQSYWAGAAVRENGDRAIRITRTMKRRNGEVLPGWWLKVELPSGRILSYPGIGISVEKSQEEDSDDDRVQYRERIRYMGENQTTRQWGKQYTYGGKLAENITQALCRDLLAVALVRVDAEGWPVILHVHDEIVTEVPNEPEYSVEKLESMMCELPSWARGFPLAAEGAVVEYGRKRLVEKGCLVRKISYEGRRGCPDQLVLVPGRRSYIEWDNFYDFPARTLFIEYKKDENTEPEPHQLREHARMRDVGADVRVIGSKAEVDALIEELFPS</sequence>
<gene>
    <name evidence="1" type="ORF">GH714_044144</name>
</gene>
<dbReference type="Gene3D" id="1.10.150.20">
    <property type="entry name" value="5' to 3' exonuclease, C-terminal subdomain"/>
    <property type="match status" value="1"/>
</dbReference>
<dbReference type="InterPro" id="IPR043502">
    <property type="entry name" value="DNA/RNA_pol_sf"/>
</dbReference>
<dbReference type="Gene3D" id="3.40.1350.10">
    <property type="match status" value="1"/>
</dbReference>
<dbReference type="Proteomes" id="UP000467840">
    <property type="component" value="Unassembled WGS sequence"/>
</dbReference>
<evidence type="ECO:0000313" key="2">
    <source>
        <dbReference type="Proteomes" id="UP000467840"/>
    </source>
</evidence>
<keyword evidence="2" id="KW-1185">Reference proteome</keyword>
<name>A0A6A6K0G1_HEVBR</name>
<dbReference type="AlphaFoldDB" id="A0A6A6K0G1"/>
<reference evidence="1 2" key="1">
    <citation type="journal article" date="2020" name="Mol. Plant">
        <title>The Chromosome-Based Rubber Tree Genome Provides New Insights into Spurge Genome Evolution and Rubber Biosynthesis.</title>
        <authorList>
            <person name="Liu J."/>
            <person name="Shi C."/>
            <person name="Shi C.C."/>
            <person name="Li W."/>
            <person name="Zhang Q.J."/>
            <person name="Zhang Y."/>
            <person name="Li K."/>
            <person name="Lu H.F."/>
            <person name="Shi C."/>
            <person name="Zhu S.T."/>
            <person name="Xiao Z.Y."/>
            <person name="Nan H."/>
            <person name="Yue Y."/>
            <person name="Zhu X.G."/>
            <person name="Wu Y."/>
            <person name="Hong X.N."/>
            <person name="Fan G.Y."/>
            <person name="Tong Y."/>
            <person name="Zhang D."/>
            <person name="Mao C.L."/>
            <person name="Liu Y.L."/>
            <person name="Hao S.J."/>
            <person name="Liu W.Q."/>
            <person name="Lv M.Q."/>
            <person name="Zhang H.B."/>
            <person name="Liu Y."/>
            <person name="Hu-Tang G.R."/>
            <person name="Wang J.P."/>
            <person name="Wang J.H."/>
            <person name="Sun Y.H."/>
            <person name="Ni S.B."/>
            <person name="Chen W.B."/>
            <person name="Zhang X.C."/>
            <person name="Jiao Y.N."/>
            <person name="Eichler E.E."/>
            <person name="Li G.H."/>
            <person name="Liu X."/>
            <person name="Gao L.Z."/>
        </authorList>
    </citation>
    <scope>NUCLEOTIDE SEQUENCE [LARGE SCALE GENOMIC DNA]</scope>
    <source>
        <strain evidence="2">cv. GT1</strain>
        <tissue evidence="1">Leaf</tissue>
    </source>
</reference>
<dbReference type="EMBL" id="JAAGAX010000379">
    <property type="protein sequence ID" value="KAF2282300.1"/>
    <property type="molecule type" value="Genomic_DNA"/>
</dbReference>
<dbReference type="Gene3D" id="3.30.70.370">
    <property type="match status" value="1"/>
</dbReference>
<dbReference type="GO" id="GO:0003676">
    <property type="term" value="F:nucleic acid binding"/>
    <property type="evidence" value="ECO:0007669"/>
    <property type="project" value="InterPro"/>
</dbReference>
<evidence type="ECO:0000313" key="1">
    <source>
        <dbReference type="EMBL" id="KAF2282300.1"/>
    </source>
</evidence>
<comment type="caution">
    <text evidence="1">The sequence shown here is derived from an EMBL/GenBank/DDBJ whole genome shotgun (WGS) entry which is preliminary data.</text>
</comment>
<dbReference type="CDD" id="cd22365">
    <property type="entry name" value="VRR-NUC-like"/>
    <property type="match status" value="1"/>
</dbReference>
<evidence type="ECO:0008006" key="3">
    <source>
        <dbReference type="Google" id="ProtNLM"/>
    </source>
</evidence>
<accession>A0A6A6K0G1</accession>
<dbReference type="InterPro" id="IPR011856">
    <property type="entry name" value="tRNA_endonuc-like_dom_sf"/>
</dbReference>
<protein>
    <recommendedName>
        <fullName evidence="3">DNA-directed DNA polymerase family A palm domain-containing protein</fullName>
    </recommendedName>
</protein>
<dbReference type="SUPFAM" id="SSF56672">
    <property type="entry name" value="DNA/RNA polymerases"/>
    <property type="match status" value="1"/>
</dbReference>